<feature type="compositionally biased region" description="Gly residues" evidence="1">
    <location>
        <begin position="85"/>
        <end position="97"/>
    </location>
</feature>
<feature type="compositionally biased region" description="Basic and acidic residues" evidence="1">
    <location>
        <begin position="48"/>
        <end position="61"/>
    </location>
</feature>
<evidence type="ECO:0000313" key="3">
    <source>
        <dbReference type="Proteomes" id="UP001066276"/>
    </source>
</evidence>
<protein>
    <submittedName>
        <fullName evidence="2">Uncharacterized protein</fullName>
    </submittedName>
</protein>
<accession>A0AAV7SLU3</accession>
<name>A0AAV7SLU3_PLEWA</name>
<evidence type="ECO:0000256" key="1">
    <source>
        <dbReference type="SAM" id="MobiDB-lite"/>
    </source>
</evidence>
<dbReference type="Proteomes" id="UP001066276">
    <property type="component" value="Chromosome 4_2"/>
</dbReference>
<comment type="caution">
    <text evidence="2">The sequence shown here is derived from an EMBL/GenBank/DDBJ whole genome shotgun (WGS) entry which is preliminary data.</text>
</comment>
<dbReference type="AlphaFoldDB" id="A0AAV7SLU3"/>
<proteinExistence type="predicted"/>
<reference evidence="2" key="1">
    <citation type="journal article" date="2022" name="bioRxiv">
        <title>Sequencing and chromosome-scale assembly of the giantPleurodeles waltlgenome.</title>
        <authorList>
            <person name="Brown T."/>
            <person name="Elewa A."/>
            <person name="Iarovenko S."/>
            <person name="Subramanian E."/>
            <person name="Araus A.J."/>
            <person name="Petzold A."/>
            <person name="Susuki M."/>
            <person name="Suzuki K.-i.T."/>
            <person name="Hayashi T."/>
            <person name="Toyoda A."/>
            <person name="Oliveira C."/>
            <person name="Osipova E."/>
            <person name="Leigh N.D."/>
            <person name="Simon A."/>
            <person name="Yun M.H."/>
        </authorList>
    </citation>
    <scope>NUCLEOTIDE SEQUENCE</scope>
    <source>
        <strain evidence="2">20211129_DDA</strain>
        <tissue evidence="2">Liver</tissue>
    </source>
</reference>
<organism evidence="2 3">
    <name type="scientific">Pleurodeles waltl</name>
    <name type="common">Iberian ribbed newt</name>
    <dbReference type="NCBI Taxonomy" id="8319"/>
    <lineage>
        <taxon>Eukaryota</taxon>
        <taxon>Metazoa</taxon>
        <taxon>Chordata</taxon>
        <taxon>Craniata</taxon>
        <taxon>Vertebrata</taxon>
        <taxon>Euteleostomi</taxon>
        <taxon>Amphibia</taxon>
        <taxon>Batrachia</taxon>
        <taxon>Caudata</taxon>
        <taxon>Salamandroidea</taxon>
        <taxon>Salamandridae</taxon>
        <taxon>Pleurodelinae</taxon>
        <taxon>Pleurodeles</taxon>
    </lineage>
</organism>
<sequence length="97" mass="10283">MHRFAEGRAETAGTRERRPGVCLWAHGAGGAGLSLGWRARCRDWRGEPDLARRSGRPEIRRRTSGATGSIGRGPVDLIGERSGPRDGGPGGLGGLRP</sequence>
<feature type="region of interest" description="Disordered" evidence="1">
    <location>
        <begin position="48"/>
        <end position="97"/>
    </location>
</feature>
<evidence type="ECO:0000313" key="2">
    <source>
        <dbReference type="EMBL" id="KAJ1165059.1"/>
    </source>
</evidence>
<dbReference type="EMBL" id="JANPWB010000008">
    <property type="protein sequence ID" value="KAJ1165059.1"/>
    <property type="molecule type" value="Genomic_DNA"/>
</dbReference>
<keyword evidence="3" id="KW-1185">Reference proteome</keyword>
<gene>
    <name evidence="2" type="ORF">NDU88_005489</name>
</gene>